<dbReference type="EMBL" id="BTSY01000006">
    <property type="protein sequence ID" value="GMT31267.1"/>
    <property type="molecule type" value="Genomic_DNA"/>
</dbReference>
<reference evidence="1" key="1">
    <citation type="submission" date="2023-10" db="EMBL/GenBank/DDBJ databases">
        <title>Genome assembly of Pristionchus species.</title>
        <authorList>
            <person name="Yoshida K."/>
            <person name="Sommer R.J."/>
        </authorList>
    </citation>
    <scope>NUCLEOTIDE SEQUENCE</scope>
    <source>
        <strain evidence="1">RS5133</strain>
    </source>
</reference>
<accession>A0AAV5WHA4</accession>
<evidence type="ECO:0000313" key="2">
    <source>
        <dbReference type="Proteomes" id="UP001432322"/>
    </source>
</evidence>
<dbReference type="Proteomes" id="UP001432322">
    <property type="component" value="Unassembled WGS sequence"/>
</dbReference>
<proteinExistence type="predicted"/>
<name>A0AAV5WHA4_9BILA</name>
<protein>
    <submittedName>
        <fullName evidence="1">Uncharacterized protein</fullName>
    </submittedName>
</protein>
<sequence length="266" mass="29798">MEVAEPPKKENFGIRFNFLLGRAQSKKEAVVREVECDLLKEVGATLRAHEITFTVNQPGKTEIVQVDGIYLCIDTEISATADNDRSIVVRATLESEESRNIALTLNAELQDGVERQINLCSEHHELLQVSDAALTTRSVAVMESVTQRVYSMFMVGFCSLTIKIRIYRLISSSPDDPVEDEEEGDIVFLVENNPVSIRRSDLSKCSRFLSAYAHSSMAEASNDVFPIQACLYTICPPPERATDEIVCESEIFTILLTISLLTPFWR</sequence>
<dbReference type="AlphaFoldDB" id="A0AAV5WHA4"/>
<evidence type="ECO:0000313" key="1">
    <source>
        <dbReference type="EMBL" id="GMT31267.1"/>
    </source>
</evidence>
<comment type="caution">
    <text evidence="1">The sequence shown here is derived from an EMBL/GenBank/DDBJ whole genome shotgun (WGS) entry which is preliminary data.</text>
</comment>
<keyword evidence="2" id="KW-1185">Reference proteome</keyword>
<feature type="non-terminal residue" evidence="1">
    <location>
        <position position="266"/>
    </location>
</feature>
<gene>
    <name evidence="1" type="ORF">PFISCL1PPCAC_22564</name>
</gene>
<organism evidence="1 2">
    <name type="scientific">Pristionchus fissidentatus</name>
    <dbReference type="NCBI Taxonomy" id="1538716"/>
    <lineage>
        <taxon>Eukaryota</taxon>
        <taxon>Metazoa</taxon>
        <taxon>Ecdysozoa</taxon>
        <taxon>Nematoda</taxon>
        <taxon>Chromadorea</taxon>
        <taxon>Rhabditida</taxon>
        <taxon>Rhabditina</taxon>
        <taxon>Diplogasteromorpha</taxon>
        <taxon>Diplogasteroidea</taxon>
        <taxon>Neodiplogasteridae</taxon>
        <taxon>Pristionchus</taxon>
    </lineage>
</organism>